<evidence type="ECO:0000313" key="16">
    <source>
        <dbReference type="EMBL" id="MFC3449894.1"/>
    </source>
</evidence>
<keyword evidence="4 6" id="KW-0804">Transcription</keyword>
<dbReference type="PROSITE" id="PS01166">
    <property type="entry name" value="RNA_POL_BETA"/>
    <property type="match status" value="1"/>
</dbReference>
<dbReference type="Gene3D" id="2.30.150.10">
    <property type="entry name" value="DNA-directed RNA polymerase, beta subunit, external 1 domain"/>
    <property type="match status" value="1"/>
</dbReference>
<dbReference type="RefSeq" id="WP_378238579.1">
    <property type="nucleotide sequence ID" value="NZ_JBHRWK010000014.1"/>
</dbReference>
<dbReference type="GO" id="GO:0000428">
    <property type="term" value="C:DNA-directed RNA polymerase complex"/>
    <property type="evidence" value="ECO:0007669"/>
    <property type="project" value="UniProtKB-KW"/>
</dbReference>
<dbReference type="Pfam" id="PF10385">
    <property type="entry name" value="RNA_pol_Rpb2_45"/>
    <property type="match status" value="1"/>
</dbReference>
<dbReference type="Pfam" id="PF04561">
    <property type="entry name" value="RNA_pol_Rpb2_2"/>
    <property type="match status" value="1"/>
</dbReference>
<comment type="similarity">
    <text evidence="6 7">Belongs to the RNA polymerase beta chain family.</text>
</comment>
<evidence type="ECO:0000256" key="4">
    <source>
        <dbReference type="ARBA" id="ARBA00023163"/>
    </source>
</evidence>
<dbReference type="Pfam" id="PF04563">
    <property type="entry name" value="RNA_pol_Rpb2_1"/>
    <property type="match status" value="1"/>
</dbReference>
<evidence type="ECO:0000256" key="5">
    <source>
        <dbReference type="ARBA" id="ARBA00048552"/>
    </source>
</evidence>
<comment type="catalytic activity">
    <reaction evidence="5 6 8">
        <text>RNA(n) + a ribonucleoside 5'-triphosphate = RNA(n+1) + diphosphate</text>
        <dbReference type="Rhea" id="RHEA:21248"/>
        <dbReference type="Rhea" id="RHEA-COMP:14527"/>
        <dbReference type="Rhea" id="RHEA-COMP:17342"/>
        <dbReference type="ChEBI" id="CHEBI:33019"/>
        <dbReference type="ChEBI" id="CHEBI:61557"/>
        <dbReference type="ChEBI" id="CHEBI:140395"/>
        <dbReference type="EC" id="2.7.7.6"/>
    </reaction>
</comment>
<evidence type="ECO:0000259" key="11">
    <source>
        <dbReference type="Pfam" id="PF04560"/>
    </source>
</evidence>
<feature type="compositionally biased region" description="Low complexity" evidence="9">
    <location>
        <begin position="9"/>
        <end position="23"/>
    </location>
</feature>
<evidence type="ECO:0000313" key="17">
    <source>
        <dbReference type="Proteomes" id="UP001595645"/>
    </source>
</evidence>
<dbReference type="InterPro" id="IPR007642">
    <property type="entry name" value="RNA_pol_Rpb2_2"/>
</dbReference>
<dbReference type="InterPro" id="IPR015712">
    <property type="entry name" value="DNA-dir_RNA_pol_su2"/>
</dbReference>
<feature type="domain" description="RNA polymerase Rpb2" evidence="11">
    <location>
        <begin position="1051"/>
        <end position="1125"/>
    </location>
</feature>
<reference evidence="17" key="1">
    <citation type="journal article" date="2019" name="Int. J. Syst. Evol. Microbiol.">
        <title>The Global Catalogue of Microorganisms (GCM) 10K type strain sequencing project: providing services to taxonomists for standard genome sequencing and annotation.</title>
        <authorList>
            <consortium name="The Broad Institute Genomics Platform"/>
            <consortium name="The Broad Institute Genome Sequencing Center for Infectious Disease"/>
            <person name="Wu L."/>
            <person name="Ma J."/>
        </authorList>
    </citation>
    <scope>NUCLEOTIDE SEQUENCE [LARGE SCALE GENOMIC DNA]</scope>
    <source>
        <strain evidence="17">CGMCC 4.7676</strain>
    </source>
</reference>
<dbReference type="Gene3D" id="3.90.1110.10">
    <property type="entry name" value="RNA polymerase Rpb2, domain 2"/>
    <property type="match status" value="1"/>
</dbReference>
<dbReference type="Pfam" id="PF00562">
    <property type="entry name" value="RNA_pol_Rpb2_6"/>
    <property type="match status" value="1"/>
</dbReference>
<proteinExistence type="inferred from homology"/>
<dbReference type="Pfam" id="PF04565">
    <property type="entry name" value="RNA_pol_Rpb2_3"/>
    <property type="match status" value="1"/>
</dbReference>
<dbReference type="InterPro" id="IPR007644">
    <property type="entry name" value="RNA_pol_bsu_protrusion"/>
</dbReference>
<dbReference type="NCBIfam" id="NF001616">
    <property type="entry name" value="PRK00405.1"/>
    <property type="match status" value="1"/>
</dbReference>
<dbReference type="Gene3D" id="3.90.1100.10">
    <property type="match status" value="1"/>
</dbReference>
<dbReference type="PANTHER" id="PTHR20856">
    <property type="entry name" value="DNA-DIRECTED RNA POLYMERASE I SUBUNIT 2"/>
    <property type="match status" value="1"/>
</dbReference>
<dbReference type="InterPro" id="IPR007645">
    <property type="entry name" value="RNA_pol_Rpb2_3"/>
</dbReference>
<dbReference type="Pfam" id="PF04560">
    <property type="entry name" value="RNA_pol_Rpb2_7"/>
    <property type="match status" value="1"/>
</dbReference>
<evidence type="ECO:0000256" key="8">
    <source>
        <dbReference type="RuleBase" id="RU363031"/>
    </source>
</evidence>
<keyword evidence="17" id="KW-1185">Reference proteome</keyword>
<evidence type="ECO:0000259" key="12">
    <source>
        <dbReference type="Pfam" id="PF04561"/>
    </source>
</evidence>
<evidence type="ECO:0000259" key="13">
    <source>
        <dbReference type="Pfam" id="PF04563"/>
    </source>
</evidence>
<comment type="function">
    <text evidence="6 8">DNA-dependent RNA polymerase catalyzes the transcription of DNA into RNA using the four ribonucleoside triphosphates as substrates.</text>
</comment>
<dbReference type="InterPro" id="IPR037033">
    <property type="entry name" value="DNA-dir_RNAP_su2_hyb_sf"/>
</dbReference>
<sequence length="1166" mass="129243">MAVSPANQATAATTSAVSRSESTGIPGAPKRVSFAKIREPLSTPNLLDVQIRSFEWFTGDEAWFERRVEEGEENPVGGLEEVLNEISPIEDFSGSMSLSFSDPRFDEVKASVEECKDKDMTYAAPLFVTAEFVNNNTGEIKSQTVFMGDFPVMTDKGTFVINGTERVVVSQLVRSPGVYFDTSVDKTTDKDVFNVRVIPSRGAWLEFDVDKRDTVGVRIDRKRRQPVTVLLKALGWTTEAIRERFSFSETLLATLEKDHTAGTDEALLDIYRKLRPGEPPTKESAQTLLENLFFKPKRYDLAKVGRYKVNKKLALTTPYDTGTLTEEDIVSTIEYLVRLHAGEDKVTVGDQTIPVETDDIDHFGNRRLRTVGELIQNQIRVGLSRMERVVRERMTTQDVEAITPQTLINIRPVVAAIKEFFGTSQLSQFMDQNNPLSGLTHKRRLSALGPGGLSRERAGMEVRDVHPSHYGRMCPIETPEGPNIGLIGSLCSYARVNPFGFIETPYRKVVEGRVTDQVDYLTADEEDRFVKAQANAPISDDGTFVEDRVLVRKKGGEVELIDPLDVDYMDVSPRQMVSVATAMIPFLEHDDANRALMGANMQRQAVPLLRNQAPYVGTGVELRAAVDAGDVLVAEQSGVVEELSADLITIMHDDGTRKSYGLYKFRRSNHGTCFNHRPIVNEGDRVEQGQVIADGPSTENGEMALGKNLLVAVMPWEGHNYEDAIILSERLVQDDVLTSIHIEEHEIDARDTKLGAEEITRDIPNVSEEVLADLDERGIIRIGAEVRDGDILVGKVTPKGETELTPEERLLRAIFGEKAREVRDTSLKVPHGETGKVIGIRVFSREDDDELPPGVNELVRVYVAQKRKIQPGDKLAGRHGNKGVIGKILPAEDMPFMEDGTPVDIILNTHGVPRRMNIGQVLELHLGWLASQGWKIEGNPDWAKNLNEELYDVDPGTNTATPVFDGAKEDELTGLLGATKPNRDGERMVKQNGKATLLDGRSGEPYPYPVAVGYMYILKLHHLVDDKIHARSTGPYSMITQQPLGGKAQFGGQRFGEMECWAMQAYGAAYTLQELLTIKSDDVVGRVKVYEAIVKGENIPEPGIPESFKVLLKELQSLCLNVEVLSSDGAAIEMRDSDDEDLERAAANLGINLSRNESPSVDDVVH</sequence>
<name>A0ABV7NVW4_9PSEU</name>
<dbReference type="EC" id="2.7.7.6" evidence="6 8"/>
<dbReference type="InterPro" id="IPR007641">
    <property type="entry name" value="RNA_pol_Rpb2_7"/>
</dbReference>
<gene>
    <name evidence="6" type="primary">rpoB</name>
    <name evidence="16" type="ORF">ACFOSH_10685</name>
</gene>
<feature type="domain" description="RNA polymerase Rpb2" evidence="12">
    <location>
        <begin position="174"/>
        <end position="369"/>
    </location>
</feature>
<dbReference type="InterPro" id="IPR010243">
    <property type="entry name" value="RNA_pol_bsu_bac"/>
</dbReference>
<dbReference type="InterPro" id="IPR007120">
    <property type="entry name" value="DNA-dir_RNAP_su2_dom"/>
</dbReference>
<feature type="domain" description="DNA-directed RNA polymerase subunit 2 hybrid-binding" evidence="10">
    <location>
        <begin position="633"/>
        <end position="1049"/>
    </location>
</feature>
<evidence type="ECO:0000256" key="1">
    <source>
        <dbReference type="ARBA" id="ARBA00022478"/>
    </source>
</evidence>
<comment type="subunit">
    <text evidence="6 8">The RNAP catalytic core consists of 2 alpha, 1 beta, 1 beta' and 1 omega subunit. When a sigma factor is associated with the core the holoenzyme is formed, which can initiate transcription.</text>
</comment>
<dbReference type="GO" id="GO:0003899">
    <property type="term" value="F:DNA-directed RNA polymerase activity"/>
    <property type="evidence" value="ECO:0007669"/>
    <property type="project" value="UniProtKB-EC"/>
</dbReference>
<evidence type="ECO:0000256" key="7">
    <source>
        <dbReference type="RuleBase" id="RU000434"/>
    </source>
</evidence>
<feature type="region of interest" description="Disordered" evidence="9">
    <location>
        <begin position="1"/>
        <end position="25"/>
    </location>
</feature>
<dbReference type="InterPro" id="IPR014724">
    <property type="entry name" value="RNA_pol_RPB2_OB-fold"/>
</dbReference>
<evidence type="ECO:0000256" key="3">
    <source>
        <dbReference type="ARBA" id="ARBA00022695"/>
    </source>
</evidence>
<evidence type="ECO:0000259" key="14">
    <source>
        <dbReference type="Pfam" id="PF04565"/>
    </source>
</evidence>
<dbReference type="NCBIfam" id="TIGR02013">
    <property type="entry name" value="rpoB"/>
    <property type="match status" value="1"/>
</dbReference>
<dbReference type="InterPro" id="IPR042107">
    <property type="entry name" value="DNA-dir_RNA_pol_bsu_ext_1_sf"/>
</dbReference>
<dbReference type="Gene3D" id="2.40.50.150">
    <property type="match status" value="1"/>
</dbReference>
<keyword evidence="2 6" id="KW-0808">Transferase</keyword>
<feature type="domain" description="RNA polymerase beta subunit protrusion" evidence="13">
    <location>
        <begin position="98"/>
        <end position="413"/>
    </location>
</feature>
<keyword evidence="3 6" id="KW-0548">Nucleotidyltransferase</keyword>
<organism evidence="16 17">
    <name type="scientific">Amycolatopsis speibonae</name>
    <dbReference type="NCBI Taxonomy" id="1450224"/>
    <lineage>
        <taxon>Bacteria</taxon>
        <taxon>Bacillati</taxon>
        <taxon>Actinomycetota</taxon>
        <taxon>Actinomycetes</taxon>
        <taxon>Pseudonocardiales</taxon>
        <taxon>Pseudonocardiaceae</taxon>
        <taxon>Amycolatopsis</taxon>
    </lineage>
</organism>
<evidence type="ECO:0000256" key="6">
    <source>
        <dbReference type="HAMAP-Rule" id="MF_01321"/>
    </source>
</evidence>
<evidence type="ECO:0000259" key="15">
    <source>
        <dbReference type="Pfam" id="PF10385"/>
    </source>
</evidence>
<dbReference type="EMBL" id="JBHRWK010000014">
    <property type="protein sequence ID" value="MFC3449894.1"/>
    <property type="molecule type" value="Genomic_DNA"/>
</dbReference>
<dbReference type="InterPro" id="IPR037034">
    <property type="entry name" value="RNA_pol_Rpb2_2_sf"/>
</dbReference>
<comment type="caution">
    <text evidence="16">The sequence shown here is derived from an EMBL/GenBank/DDBJ whole genome shotgun (WGS) entry which is preliminary data.</text>
</comment>
<dbReference type="Gene3D" id="2.40.270.10">
    <property type="entry name" value="DNA-directed RNA polymerase, subunit 2, domain 6"/>
    <property type="match status" value="1"/>
</dbReference>
<dbReference type="HAMAP" id="MF_01321">
    <property type="entry name" value="RNApol_bact_RpoB"/>
    <property type="match status" value="1"/>
</dbReference>
<dbReference type="CDD" id="cd00653">
    <property type="entry name" value="RNA_pol_B_RPB2"/>
    <property type="match status" value="1"/>
</dbReference>
<dbReference type="InterPro" id="IPR007121">
    <property type="entry name" value="RNA_pol_bsu_CS"/>
</dbReference>
<keyword evidence="1 6" id="KW-0240">DNA-directed RNA polymerase</keyword>
<protein>
    <recommendedName>
        <fullName evidence="6 8">DNA-directed RNA polymerase subunit beta</fullName>
        <shortName evidence="6">RNAP subunit beta</shortName>
        <ecNumber evidence="6 8">2.7.7.6</ecNumber>
    </recommendedName>
    <alternativeName>
        <fullName evidence="6">RNA polymerase subunit beta</fullName>
    </alternativeName>
    <alternativeName>
        <fullName evidence="6">Transcriptase subunit beta</fullName>
    </alternativeName>
</protein>
<feature type="domain" description="DNA-directed RNA polymerase beta subunit external 1" evidence="15">
    <location>
        <begin position="506"/>
        <end position="572"/>
    </location>
</feature>
<dbReference type="InterPro" id="IPR019462">
    <property type="entry name" value="DNA-dir_RNA_pol_bsu_external_1"/>
</dbReference>
<evidence type="ECO:0000259" key="10">
    <source>
        <dbReference type="Pfam" id="PF00562"/>
    </source>
</evidence>
<dbReference type="Proteomes" id="UP001595645">
    <property type="component" value="Unassembled WGS sequence"/>
</dbReference>
<feature type="domain" description="RNA polymerase Rpb2" evidence="14">
    <location>
        <begin position="428"/>
        <end position="496"/>
    </location>
</feature>
<evidence type="ECO:0000256" key="2">
    <source>
        <dbReference type="ARBA" id="ARBA00022679"/>
    </source>
</evidence>
<dbReference type="Gene3D" id="2.40.50.100">
    <property type="match status" value="1"/>
</dbReference>
<dbReference type="Gene3D" id="3.90.1800.10">
    <property type="entry name" value="RNA polymerase alpha subunit dimerisation domain"/>
    <property type="match status" value="1"/>
</dbReference>
<dbReference type="SUPFAM" id="SSF64484">
    <property type="entry name" value="beta and beta-prime subunits of DNA dependent RNA-polymerase"/>
    <property type="match status" value="1"/>
</dbReference>
<evidence type="ECO:0000256" key="9">
    <source>
        <dbReference type="SAM" id="MobiDB-lite"/>
    </source>
</evidence>
<accession>A0ABV7NVW4</accession>